<dbReference type="InterPro" id="IPR026634">
    <property type="entry name" value="TPST-like"/>
</dbReference>
<dbReference type="Pfam" id="PF13469">
    <property type="entry name" value="Sulfotransfer_3"/>
    <property type="match status" value="1"/>
</dbReference>
<dbReference type="SUPFAM" id="SSF52540">
    <property type="entry name" value="P-loop containing nucleoside triphosphate hydrolases"/>
    <property type="match status" value="1"/>
</dbReference>
<keyword evidence="2" id="KW-0802">TPR repeat</keyword>
<reference evidence="3 4" key="1">
    <citation type="submission" date="2020-04" db="EMBL/GenBank/DDBJ databases">
        <title>Thalassotalea sp. M1531, isolated from the surface of marine red alga.</title>
        <authorList>
            <person name="Pang L."/>
            <person name="Lu D.-C."/>
        </authorList>
    </citation>
    <scope>NUCLEOTIDE SEQUENCE [LARGE SCALE GENOMIC DNA]</scope>
    <source>
        <strain evidence="3 4">M1531</strain>
    </source>
</reference>
<dbReference type="RefSeq" id="WP_169073600.1">
    <property type="nucleotide sequence ID" value="NZ_JABBXH010000001.1"/>
</dbReference>
<dbReference type="InterPro" id="IPR019734">
    <property type="entry name" value="TPR_rpt"/>
</dbReference>
<dbReference type="AlphaFoldDB" id="A0A7Y0Q5M5"/>
<dbReference type="SUPFAM" id="SSF48452">
    <property type="entry name" value="TPR-like"/>
    <property type="match status" value="1"/>
</dbReference>
<evidence type="ECO:0000256" key="1">
    <source>
        <dbReference type="ARBA" id="ARBA00022679"/>
    </source>
</evidence>
<organism evidence="3 4">
    <name type="scientific">Thalassotalea algicola</name>
    <dbReference type="NCBI Taxonomy" id="2716224"/>
    <lineage>
        <taxon>Bacteria</taxon>
        <taxon>Pseudomonadati</taxon>
        <taxon>Pseudomonadota</taxon>
        <taxon>Gammaproteobacteria</taxon>
        <taxon>Alteromonadales</taxon>
        <taxon>Colwelliaceae</taxon>
        <taxon>Thalassotalea</taxon>
    </lineage>
</organism>
<gene>
    <name evidence="3" type="ORF">HII17_01775</name>
</gene>
<keyword evidence="1" id="KW-0808">Transferase</keyword>
<evidence type="ECO:0000313" key="3">
    <source>
        <dbReference type="EMBL" id="NMP30276.1"/>
    </source>
</evidence>
<name>A0A7Y0Q5M5_9GAMM</name>
<proteinExistence type="predicted"/>
<dbReference type="PANTHER" id="PTHR12788">
    <property type="entry name" value="PROTEIN-TYROSINE SULFOTRANSFERASE 2"/>
    <property type="match status" value="1"/>
</dbReference>
<protein>
    <recommendedName>
        <fullName evidence="5">Sulfotransferase family protein</fullName>
    </recommendedName>
</protein>
<feature type="repeat" description="TPR" evidence="2">
    <location>
        <begin position="91"/>
        <end position="124"/>
    </location>
</feature>
<dbReference type="GO" id="GO:0008476">
    <property type="term" value="F:protein-tyrosine sulfotransferase activity"/>
    <property type="evidence" value="ECO:0007669"/>
    <property type="project" value="InterPro"/>
</dbReference>
<dbReference type="Gene3D" id="1.25.40.10">
    <property type="entry name" value="Tetratricopeptide repeat domain"/>
    <property type="match status" value="1"/>
</dbReference>
<comment type="caution">
    <text evidence="3">The sequence shown here is derived from an EMBL/GenBank/DDBJ whole genome shotgun (WGS) entry which is preliminary data.</text>
</comment>
<dbReference type="InterPro" id="IPR027417">
    <property type="entry name" value="P-loop_NTPase"/>
</dbReference>
<evidence type="ECO:0000256" key="2">
    <source>
        <dbReference type="PROSITE-ProRule" id="PRU00339"/>
    </source>
</evidence>
<dbReference type="EMBL" id="JABBXH010000001">
    <property type="protein sequence ID" value="NMP30276.1"/>
    <property type="molecule type" value="Genomic_DNA"/>
</dbReference>
<keyword evidence="4" id="KW-1185">Reference proteome</keyword>
<dbReference type="Gene3D" id="3.40.50.300">
    <property type="entry name" value="P-loop containing nucleotide triphosphate hydrolases"/>
    <property type="match status" value="1"/>
</dbReference>
<dbReference type="Proteomes" id="UP000568664">
    <property type="component" value="Unassembled WGS sequence"/>
</dbReference>
<sequence length="508" mass="58570">MATDKNINLRLNSIDKQMTFDHAIALCHQLISSRSTHTFDVLQQLITHKEITRQQRETAYQLTFNYLLKQTDYLKLSAIAEQALVVFPQWPVAFYAMAIAYRFMRMADKALPALEKAVKLMPAQLAWRRTLGTLYKEFGRKEDALAAFNYCIAQNQQDFESYWLRSDYQPSLNEPETALLTQFFEAVTNHTTQINRPEKSNLQLLTYAAFTLFRHYNSHQNYKLAFDYLTKGNQALSTITQCNISADIKEHGTIKDLFSSEYLAKTSMQSGSSTLGEKAIFICGLPRSGTTLVEQIIASHPQVNAGDELLYLAQASQAILQNHNLQSPFPNWVKQLNNKHWHEIGEHYLQACQPLANGNYLTDKMPLNYKAIGIIHQALPKAKIIYVRRNKEDVIWGCYKQILGQGNSFANSLSDLEQFYSAHSQLMDHWLKHLKDKVLVVDYENLVSTPEVVTQSICEFLSLDYQQSMLEFYKKQEPVHTVSSTQVRKPITQKHLNDWQHYKSFLNF</sequence>
<evidence type="ECO:0000313" key="4">
    <source>
        <dbReference type="Proteomes" id="UP000568664"/>
    </source>
</evidence>
<dbReference type="SMART" id="SM00028">
    <property type="entry name" value="TPR"/>
    <property type="match status" value="2"/>
</dbReference>
<dbReference type="PANTHER" id="PTHR12788:SF10">
    <property type="entry name" value="PROTEIN-TYROSINE SULFOTRANSFERASE"/>
    <property type="match status" value="1"/>
</dbReference>
<accession>A0A7Y0Q5M5</accession>
<evidence type="ECO:0008006" key="5">
    <source>
        <dbReference type="Google" id="ProtNLM"/>
    </source>
</evidence>
<dbReference type="InterPro" id="IPR011990">
    <property type="entry name" value="TPR-like_helical_dom_sf"/>
</dbReference>
<dbReference type="PROSITE" id="PS50005">
    <property type="entry name" value="TPR"/>
    <property type="match status" value="1"/>
</dbReference>